<dbReference type="Pfam" id="PF07714">
    <property type="entry name" value="PK_Tyr_Ser-Thr"/>
    <property type="match status" value="1"/>
</dbReference>
<evidence type="ECO:0000256" key="13">
    <source>
        <dbReference type="ARBA" id="ARBA00025665"/>
    </source>
</evidence>
<keyword evidence="4" id="KW-0808">Transferase</keyword>
<evidence type="ECO:0000256" key="4">
    <source>
        <dbReference type="ARBA" id="ARBA00022679"/>
    </source>
</evidence>
<feature type="domain" description="Protein kinase" evidence="18">
    <location>
        <begin position="82"/>
        <end position="352"/>
    </location>
</feature>
<dbReference type="PANTHER" id="PTHR22618">
    <property type="entry name" value="PROTEIN O-MANNOSE KINASE"/>
    <property type="match status" value="1"/>
</dbReference>
<keyword evidence="12 17" id="KW-0472">Membrane</keyword>
<dbReference type="PANTHER" id="PTHR22618:SF2">
    <property type="entry name" value="PROTEIN O-MANNOSE KINASE"/>
    <property type="match status" value="1"/>
</dbReference>
<evidence type="ECO:0000313" key="20">
    <source>
        <dbReference type="Proteomes" id="UP000812440"/>
    </source>
</evidence>
<keyword evidence="20" id="KW-1185">Reference proteome</keyword>
<sequence length="352" mass="40480">MERRIHVSRKSGSWNCLLVLLLMLLFTVVFINFLLYIYLDQVYAPSQLNQLEPNICPYGHFKIATMKNCSPWLNCEAIKKDVRKLKLVGVGAVKKVFLAEWKGMKVALSELTSLDVKDDFLHGLRMLQALQSKNLVILVGHCEETYTILTEYHPLGSLKNLEETFNFPKYQGFNTWQNRLKLAIDYVSVISYLHNSPLGTLVMCDSNDLNKVLSQYLLTSDFHVVINDLDALPVVDRENGILVKCGQREITGHFVAPEQLWPHEVDVEFSDDLMPSYDEKTDIWKIPSVTDHLLGHVQGSDIVRFHLFDIHSECSKRNPSDRPSAQTVLHTYRRVLTLLMKEMPVSEMRDML</sequence>
<organism evidence="19 20">
    <name type="scientific">Hymenochirus boettgeri</name>
    <name type="common">Congo dwarf clawed frog</name>
    <dbReference type="NCBI Taxonomy" id="247094"/>
    <lineage>
        <taxon>Eukaryota</taxon>
        <taxon>Metazoa</taxon>
        <taxon>Chordata</taxon>
        <taxon>Craniata</taxon>
        <taxon>Vertebrata</taxon>
        <taxon>Euteleostomi</taxon>
        <taxon>Amphibia</taxon>
        <taxon>Batrachia</taxon>
        <taxon>Anura</taxon>
        <taxon>Pipoidea</taxon>
        <taxon>Pipidae</taxon>
        <taxon>Pipinae</taxon>
        <taxon>Hymenochirus</taxon>
    </lineage>
</organism>
<keyword evidence="8" id="KW-0256">Endoplasmic reticulum</keyword>
<dbReference type="FunFam" id="1.10.510.10:FF:000464">
    <property type="entry name" value="Protein O-mannose kinase"/>
    <property type="match status" value="1"/>
</dbReference>
<feature type="transmembrane region" description="Helical" evidence="17">
    <location>
        <begin position="12"/>
        <end position="39"/>
    </location>
</feature>
<evidence type="ECO:0000256" key="7">
    <source>
        <dbReference type="ARBA" id="ARBA00022777"/>
    </source>
</evidence>
<comment type="caution">
    <text evidence="19">The sequence shown here is derived from an EMBL/GenBank/DDBJ whole genome shotgun (WGS) entry which is preliminary data.</text>
</comment>
<comment type="function">
    <text evidence="13">Protein O-mannose kinase that specifically mediates phosphorylation at the 6-position of an O-mannose of the trisaccharide (N-acetylgalactosamine (GalNAc)-beta-1,3-N-acetylglucosamine (GlcNAc)-beta-1,4-mannose) to generate phosphorylated O-mannosyl trisaccharide (N-acetylgalactosamine-beta-1,3-N-acetylglucosamine-beta-1,4-(phosphate-6-)mannose). Phosphorylated O-mannosyl trisaccharide is a carbohydrate structure present in alpha-dystroglycan (DAG1), which is required for binding laminin G-like domain-containing extracellular proteins with high affinity. Only shows kinase activity when the GalNAc-beta-3-GlcNAc-beta-terminus is linked to the 4-position of O-mannose, suggesting that this disaccharide serves as the substrate recognition motif.</text>
</comment>
<proteinExistence type="predicted"/>
<dbReference type="GO" id="GO:0005524">
    <property type="term" value="F:ATP binding"/>
    <property type="evidence" value="ECO:0007669"/>
    <property type="project" value="UniProtKB-KW"/>
</dbReference>
<evidence type="ECO:0000256" key="14">
    <source>
        <dbReference type="ARBA" id="ARBA00029343"/>
    </source>
</evidence>
<dbReference type="InterPro" id="IPR000719">
    <property type="entry name" value="Prot_kinase_dom"/>
</dbReference>
<evidence type="ECO:0000256" key="10">
    <source>
        <dbReference type="ARBA" id="ARBA00022968"/>
    </source>
</evidence>
<evidence type="ECO:0000313" key="19">
    <source>
        <dbReference type="EMBL" id="KAG8454410.1"/>
    </source>
</evidence>
<keyword evidence="6" id="KW-0547">Nucleotide-binding</keyword>
<dbReference type="GO" id="GO:0019200">
    <property type="term" value="F:carbohydrate kinase activity"/>
    <property type="evidence" value="ECO:0007669"/>
    <property type="project" value="InterPro"/>
</dbReference>
<dbReference type="Proteomes" id="UP000812440">
    <property type="component" value="Chromosome 1"/>
</dbReference>
<evidence type="ECO:0000256" key="17">
    <source>
        <dbReference type="SAM" id="Phobius"/>
    </source>
</evidence>
<dbReference type="Gene3D" id="1.10.510.10">
    <property type="entry name" value="Transferase(Phosphotransferase) domain 1"/>
    <property type="match status" value="1"/>
</dbReference>
<dbReference type="EC" id="2.7.1.183" evidence="2"/>
<keyword evidence="5 17" id="KW-0812">Transmembrane</keyword>
<dbReference type="InterPro" id="IPR011009">
    <property type="entry name" value="Kinase-like_dom_sf"/>
</dbReference>
<dbReference type="EMBL" id="JAACNH010000001">
    <property type="protein sequence ID" value="KAG8454410.1"/>
    <property type="molecule type" value="Genomic_DNA"/>
</dbReference>
<evidence type="ECO:0000256" key="8">
    <source>
        <dbReference type="ARBA" id="ARBA00022824"/>
    </source>
</evidence>
<keyword evidence="9" id="KW-0067">ATP-binding</keyword>
<evidence type="ECO:0000256" key="5">
    <source>
        <dbReference type="ARBA" id="ARBA00022692"/>
    </source>
</evidence>
<keyword evidence="7" id="KW-0418">Kinase</keyword>
<comment type="subcellular location">
    <subcellularLocation>
        <location evidence="1">Endoplasmic reticulum membrane</location>
        <topology evidence="1">Single-pass type II membrane protein</topology>
    </subcellularLocation>
</comment>
<accession>A0A8T2KFR3</accession>
<evidence type="ECO:0000256" key="15">
    <source>
        <dbReference type="ARBA" id="ARBA00030304"/>
    </source>
</evidence>
<keyword evidence="11 17" id="KW-1133">Transmembrane helix</keyword>
<dbReference type="GO" id="GO:0005789">
    <property type="term" value="C:endoplasmic reticulum membrane"/>
    <property type="evidence" value="ECO:0007669"/>
    <property type="project" value="UniProtKB-SubCell"/>
</dbReference>
<gene>
    <name evidence="19" type="ORF">GDO86_000871</name>
</gene>
<evidence type="ECO:0000259" key="18">
    <source>
        <dbReference type="PROSITE" id="PS50011"/>
    </source>
</evidence>
<dbReference type="AlphaFoldDB" id="A0A8T2KFR3"/>
<evidence type="ECO:0000256" key="12">
    <source>
        <dbReference type="ARBA" id="ARBA00023136"/>
    </source>
</evidence>
<dbReference type="InterPro" id="IPR001245">
    <property type="entry name" value="Ser-Thr/Tyr_kinase_cat_dom"/>
</dbReference>
<evidence type="ECO:0000256" key="9">
    <source>
        <dbReference type="ARBA" id="ARBA00022840"/>
    </source>
</evidence>
<dbReference type="SUPFAM" id="SSF56112">
    <property type="entry name" value="Protein kinase-like (PK-like)"/>
    <property type="match status" value="1"/>
</dbReference>
<name>A0A8T2KFR3_9PIPI</name>
<dbReference type="OrthoDB" id="4062651at2759"/>
<evidence type="ECO:0000256" key="2">
    <source>
        <dbReference type="ARBA" id="ARBA00011932"/>
    </source>
</evidence>
<evidence type="ECO:0000256" key="16">
    <source>
        <dbReference type="ARBA" id="ARBA00030430"/>
    </source>
</evidence>
<evidence type="ECO:0000256" key="1">
    <source>
        <dbReference type="ARBA" id="ARBA00004648"/>
    </source>
</evidence>
<dbReference type="GO" id="GO:0004672">
    <property type="term" value="F:protein kinase activity"/>
    <property type="evidence" value="ECO:0007669"/>
    <property type="project" value="InterPro"/>
</dbReference>
<protein>
    <recommendedName>
        <fullName evidence="3">Protein O-mannose kinase</fullName>
        <ecNumber evidence="2">2.7.1.183</ecNumber>
    </recommendedName>
    <alternativeName>
        <fullName evidence="16">Protein kinase-like protein SgK196</fullName>
    </alternativeName>
    <alternativeName>
        <fullName evidence="15">Sugen kinase 196</fullName>
    </alternativeName>
</protein>
<dbReference type="InterPro" id="IPR039318">
    <property type="entry name" value="POMK"/>
</dbReference>
<dbReference type="GO" id="GO:0006493">
    <property type="term" value="P:protein O-linked glycosylation"/>
    <property type="evidence" value="ECO:0007669"/>
    <property type="project" value="InterPro"/>
</dbReference>
<reference evidence="19" key="1">
    <citation type="thesis" date="2020" institute="ProQuest LLC" country="789 East Eisenhower Parkway, Ann Arbor, MI, USA">
        <title>Comparative Genomics and Chromosome Evolution.</title>
        <authorList>
            <person name="Mudd A.B."/>
        </authorList>
    </citation>
    <scope>NUCLEOTIDE SEQUENCE</scope>
    <source>
        <strain evidence="19">Female2</strain>
        <tissue evidence="19">Blood</tissue>
    </source>
</reference>
<dbReference type="PROSITE" id="PS50011">
    <property type="entry name" value="PROTEIN_KINASE_DOM"/>
    <property type="match status" value="1"/>
</dbReference>
<evidence type="ECO:0000256" key="11">
    <source>
        <dbReference type="ARBA" id="ARBA00022989"/>
    </source>
</evidence>
<comment type="catalytic activity">
    <reaction evidence="14">
        <text>3-O-[beta-D-GalNAc-(1-&gt;3)-beta-D-GlcNAc-(1-&gt;4)-alpha-D-Man]-L-Thr-[protein] + ATP = 3-O-[beta-D-GalNAc-(1-&gt;3)-beta-D-GlcNAc-(1-&gt;4)-(O-6-P-alpha-D-Man)]-Thr-[protein] + ADP + H(+)</text>
        <dbReference type="Rhea" id="RHEA:52616"/>
        <dbReference type="Rhea" id="RHEA-COMP:13308"/>
        <dbReference type="Rhea" id="RHEA-COMP:13309"/>
        <dbReference type="ChEBI" id="CHEBI:15378"/>
        <dbReference type="ChEBI" id="CHEBI:30616"/>
        <dbReference type="ChEBI" id="CHEBI:136709"/>
        <dbReference type="ChEBI" id="CHEBI:136710"/>
        <dbReference type="ChEBI" id="CHEBI:456216"/>
        <dbReference type="EC" id="2.7.1.183"/>
    </reaction>
</comment>
<keyword evidence="10" id="KW-0735">Signal-anchor</keyword>
<evidence type="ECO:0000256" key="3">
    <source>
        <dbReference type="ARBA" id="ARBA00015906"/>
    </source>
</evidence>
<evidence type="ECO:0000256" key="6">
    <source>
        <dbReference type="ARBA" id="ARBA00022741"/>
    </source>
</evidence>